<dbReference type="Proteomes" id="UP000822688">
    <property type="component" value="Chromosome 6"/>
</dbReference>
<dbReference type="PANTHER" id="PTHR21074">
    <property type="entry name" value="IQ AND UBIQUITIN-LIKE DOMAIN-CONTAINING PROTEIN"/>
    <property type="match status" value="1"/>
</dbReference>
<dbReference type="PROSITE" id="PS50096">
    <property type="entry name" value="IQ"/>
    <property type="match status" value="1"/>
</dbReference>
<dbReference type="EMBL" id="CM026427">
    <property type="protein sequence ID" value="KAG0569538.1"/>
    <property type="molecule type" value="Genomic_DNA"/>
</dbReference>
<evidence type="ECO:0000313" key="3">
    <source>
        <dbReference type="Proteomes" id="UP000822688"/>
    </source>
</evidence>
<reference evidence="2 3" key="1">
    <citation type="submission" date="2020-06" db="EMBL/GenBank/DDBJ databases">
        <title>WGS assembly of Ceratodon purpureus strain R40.</title>
        <authorList>
            <person name="Carey S.B."/>
            <person name="Jenkins J."/>
            <person name="Shu S."/>
            <person name="Lovell J.T."/>
            <person name="Sreedasyam A."/>
            <person name="Maumus F."/>
            <person name="Tiley G.P."/>
            <person name="Fernandez-Pozo N."/>
            <person name="Barry K."/>
            <person name="Chen C."/>
            <person name="Wang M."/>
            <person name="Lipzen A."/>
            <person name="Daum C."/>
            <person name="Saski C.A."/>
            <person name="Payton A.C."/>
            <person name="Mcbreen J.C."/>
            <person name="Conrad R.E."/>
            <person name="Kollar L.M."/>
            <person name="Olsson S."/>
            <person name="Huttunen S."/>
            <person name="Landis J.B."/>
            <person name="Wickett N.J."/>
            <person name="Johnson M.G."/>
            <person name="Rensing S.A."/>
            <person name="Grimwood J."/>
            <person name="Schmutz J."/>
            <person name="Mcdaniel S.F."/>
        </authorList>
    </citation>
    <scope>NUCLEOTIDE SEQUENCE [LARGE SCALE GENOMIC DNA]</scope>
    <source>
        <strain evidence="2 3">R40</strain>
    </source>
</reference>
<gene>
    <name evidence="2" type="ORF">KC19_6G098100</name>
</gene>
<protein>
    <recommendedName>
        <fullName evidence="1">IQ motif and ubiquitin-like domain-containing protein</fullName>
    </recommendedName>
</protein>
<evidence type="ECO:0000259" key="1">
    <source>
        <dbReference type="Pfam" id="PF25805"/>
    </source>
</evidence>
<dbReference type="Pfam" id="PF25805">
    <property type="entry name" value="IQUB"/>
    <property type="match status" value="1"/>
</dbReference>
<evidence type="ECO:0000313" key="2">
    <source>
        <dbReference type="EMBL" id="KAG0569538.1"/>
    </source>
</evidence>
<keyword evidence="3" id="KW-1185">Reference proteome</keyword>
<accession>A0A8T0HGC6</accession>
<name>A0A8T0HGC6_CERPU</name>
<dbReference type="InterPro" id="IPR037695">
    <property type="entry name" value="IQUB"/>
</dbReference>
<dbReference type="PANTHER" id="PTHR21074:SF0">
    <property type="entry name" value="IQ AND UBIQUITIN-LIKE DOMAIN-CONTAINING PROTEIN"/>
    <property type="match status" value="1"/>
</dbReference>
<sequence length="421" mass="49530">MSKPGSPKDKLEVKVLRGDSAEPIVVTVSIDRKTKEDLPYRGGFKDIRTGTEYRNAVTQTREPWPPEKKPITYPLMFSRETQLSFLRIRVNQTYREAFTQMDKNPTYWSLDKNGVVISNTFDYWKIPGPYEDSDAWMRKRIAAAIIIQKNTRRKIAQRTAKRMRQYIKDKAEFWKEQDVIQKQISEERLQYEINRRLQPETEEDFDILYKELAAWQLAEYNKIPLDGEARLKALKLLIAKQFKLIQTLDGLRGKAAHINRRKMVTRKLTTMALPKVWELSNGQILHVTTPATTRAGDLGQLYLELEKKVDSMDDRMAILGYVKWTVQVFDTALTRELLNLIQREADLMYRGRSAKSISGLRQRILHRFYRFVEDPQYNPEAQQFANVATDFDYGNKHFHFMRDAPYREKLLPPTKADQKWL</sequence>
<dbReference type="AlphaFoldDB" id="A0A8T0HGC6"/>
<proteinExistence type="predicted"/>
<comment type="caution">
    <text evidence="2">The sequence shown here is derived from an EMBL/GenBank/DDBJ whole genome shotgun (WGS) entry which is preliminary data.</text>
</comment>
<feature type="domain" description="IQ motif and ubiquitin-like" evidence="1">
    <location>
        <begin position="259"/>
        <end position="393"/>
    </location>
</feature>
<organism evidence="2 3">
    <name type="scientific">Ceratodon purpureus</name>
    <name type="common">Fire moss</name>
    <name type="synonym">Dicranum purpureum</name>
    <dbReference type="NCBI Taxonomy" id="3225"/>
    <lineage>
        <taxon>Eukaryota</taxon>
        <taxon>Viridiplantae</taxon>
        <taxon>Streptophyta</taxon>
        <taxon>Embryophyta</taxon>
        <taxon>Bryophyta</taxon>
        <taxon>Bryophytina</taxon>
        <taxon>Bryopsida</taxon>
        <taxon>Dicranidae</taxon>
        <taxon>Pseudoditrichales</taxon>
        <taxon>Ditrichaceae</taxon>
        <taxon>Ceratodon</taxon>
    </lineage>
</organism>
<dbReference type="InterPro" id="IPR057887">
    <property type="entry name" value="IQUB_helical"/>
</dbReference>